<keyword evidence="4" id="KW-0540">Nuclease</keyword>
<dbReference type="PANTHER" id="PTHR22930:SF221">
    <property type="entry name" value="NUCLEASE HARBI1"/>
    <property type="match status" value="1"/>
</dbReference>
<keyword evidence="10" id="KW-1185">Reference proteome</keyword>
<dbReference type="InterPro" id="IPR027806">
    <property type="entry name" value="HARBI1_dom"/>
</dbReference>
<dbReference type="Pfam" id="PF13359">
    <property type="entry name" value="DDE_Tnp_4"/>
    <property type="match status" value="1"/>
</dbReference>
<dbReference type="InterPro" id="IPR058353">
    <property type="entry name" value="DUF8040"/>
</dbReference>
<evidence type="ECO:0000256" key="7">
    <source>
        <dbReference type="ARBA" id="ARBA00023242"/>
    </source>
</evidence>
<evidence type="ECO:0000256" key="2">
    <source>
        <dbReference type="ARBA" id="ARBA00004123"/>
    </source>
</evidence>
<evidence type="ECO:0000256" key="6">
    <source>
        <dbReference type="ARBA" id="ARBA00022801"/>
    </source>
</evidence>
<dbReference type="KEGG" id="nsy:104245371"/>
<accession>A0A1U7Y568</accession>
<feature type="domain" description="DDE Tnp4" evidence="8">
    <location>
        <begin position="247"/>
        <end position="415"/>
    </location>
</feature>
<evidence type="ECO:0000259" key="8">
    <source>
        <dbReference type="Pfam" id="PF13359"/>
    </source>
</evidence>
<proteinExistence type="inferred from homology"/>
<comment type="similarity">
    <text evidence="3">Belongs to the HARBI1 family.</text>
</comment>
<reference evidence="10" key="1">
    <citation type="journal article" date="2013" name="Genome Biol.">
        <title>Reference genomes and transcriptomes of Nicotiana sylvestris and Nicotiana tomentosiformis.</title>
        <authorList>
            <person name="Sierro N."/>
            <person name="Battey J.N."/>
            <person name="Ouadi S."/>
            <person name="Bovet L."/>
            <person name="Goepfert S."/>
            <person name="Bakaher N."/>
            <person name="Peitsch M.C."/>
            <person name="Ivanov N.V."/>
        </authorList>
    </citation>
    <scope>NUCLEOTIDE SEQUENCE [LARGE SCALE GENOMIC DNA]</scope>
</reference>
<evidence type="ECO:0000256" key="3">
    <source>
        <dbReference type="ARBA" id="ARBA00006958"/>
    </source>
</evidence>
<keyword evidence="7" id="KW-0539">Nucleus</keyword>
<dbReference type="Proteomes" id="UP000189701">
    <property type="component" value="Unplaced"/>
</dbReference>
<sequence length="480" mass="56227">RLGWRELSFNNESARIRVNQWTTHEQRRTKLGIPPSRRSNKINPSTVYREKATSIYRGMAGSLMECWNNDLLNGENEEEETQENKIRMALCRIACKSILIYYEKYMYKEPCRTSKRTENIFIQKILHGNETRCYENFRLRKTVFLDLSKDLTNKYGLKPTRGMSVYEELGMFLMICTHGAGNRLVQEIFQHLGETIHMHFHSVLKAIGKLARDIIQPHPSYNDGAGDHKPCNQRYLPFFKDCIGALDDTHVKARLPQGQEIPYIGCKGYPTQNILVVVDFNMCFTFAWAGWEGAAHDNCIFCETLHRPELNFSHPSGDKYYLVDAGYSHIKGYMAPYKGDNVRYHLAEFRRGKTRQLRAPNGRKEMFNYLHSSCRNIVERTFGVWKARWFILRDMSFYHIDTQRNIVLAAMAIHNYIRKKCKVDNAFQEAENERYVPRVDPDVERSTRVNVTNEENVENQGNNNIWMAIRDLIAQDIYDR</sequence>
<comment type="cofactor">
    <cofactor evidence="1">
        <name>a divalent metal cation</name>
        <dbReference type="ChEBI" id="CHEBI:60240"/>
    </cofactor>
</comment>
<evidence type="ECO:0000256" key="4">
    <source>
        <dbReference type="ARBA" id="ARBA00022722"/>
    </source>
</evidence>
<evidence type="ECO:0000313" key="10">
    <source>
        <dbReference type="Proteomes" id="UP000189701"/>
    </source>
</evidence>
<organism evidence="10 11">
    <name type="scientific">Nicotiana sylvestris</name>
    <name type="common">Wood tobacco</name>
    <name type="synonym">South American tobacco</name>
    <dbReference type="NCBI Taxonomy" id="4096"/>
    <lineage>
        <taxon>Eukaryota</taxon>
        <taxon>Viridiplantae</taxon>
        <taxon>Streptophyta</taxon>
        <taxon>Embryophyta</taxon>
        <taxon>Tracheophyta</taxon>
        <taxon>Spermatophyta</taxon>
        <taxon>Magnoliopsida</taxon>
        <taxon>eudicotyledons</taxon>
        <taxon>Gunneridae</taxon>
        <taxon>Pentapetalae</taxon>
        <taxon>asterids</taxon>
        <taxon>lamiids</taxon>
        <taxon>Solanales</taxon>
        <taxon>Solanaceae</taxon>
        <taxon>Nicotianoideae</taxon>
        <taxon>Nicotianeae</taxon>
        <taxon>Nicotiana</taxon>
    </lineage>
</organism>
<protein>
    <submittedName>
        <fullName evidence="11">Uncharacterized protein LOC104245371</fullName>
    </submittedName>
</protein>
<evidence type="ECO:0000313" key="11">
    <source>
        <dbReference type="RefSeq" id="XP_009799267.1"/>
    </source>
</evidence>
<dbReference type="GO" id="GO:0046872">
    <property type="term" value="F:metal ion binding"/>
    <property type="evidence" value="ECO:0007669"/>
    <property type="project" value="UniProtKB-KW"/>
</dbReference>
<evidence type="ECO:0000259" key="9">
    <source>
        <dbReference type="Pfam" id="PF26138"/>
    </source>
</evidence>
<evidence type="ECO:0000256" key="5">
    <source>
        <dbReference type="ARBA" id="ARBA00022723"/>
    </source>
</evidence>
<dbReference type="GO" id="GO:0004518">
    <property type="term" value="F:nuclease activity"/>
    <property type="evidence" value="ECO:0007669"/>
    <property type="project" value="UniProtKB-KW"/>
</dbReference>
<gene>
    <name evidence="11" type="primary">LOC104245371</name>
</gene>
<feature type="non-terminal residue" evidence="11">
    <location>
        <position position="1"/>
    </location>
</feature>
<reference evidence="11" key="2">
    <citation type="submission" date="2025-08" db="UniProtKB">
        <authorList>
            <consortium name="RefSeq"/>
        </authorList>
    </citation>
    <scope>IDENTIFICATION</scope>
    <source>
        <tissue evidence="11">Leaf</tissue>
    </source>
</reference>
<dbReference type="GeneID" id="104245371"/>
<evidence type="ECO:0000256" key="1">
    <source>
        <dbReference type="ARBA" id="ARBA00001968"/>
    </source>
</evidence>
<dbReference type="Pfam" id="PF26138">
    <property type="entry name" value="DUF8040"/>
    <property type="match status" value="1"/>
</dbReference>
<keyword evidence="6" id="KW-0378">Hydrolase</keyword>
<dbReference type="eggNOG" id="KOG4585">
    <property type="taxonomic scope" value="Eukaryota"/>
</dbReference>
<dbReference type="InterPro" id="IPR045249">
    <property type="entry name" value="HARBI1-like"/>
</dbReference>
<feature type="domain" description="DUF8040" evidence="9">
    <location>
        <begin position="113"/>
        <end position="207"/>
    </location>
</feature>
<keyword evidence="5" id="KW-0479">Metal-binding</keyword>
<dbReference type="GO" id="GO:0005634">
    <property type="term" value="C:nucleus"/>
    <property type="evidence" value="ECO:0007669"/>
    <property type="project" value="UniProtKB-SubCell"/>
</dbReference>
<dbReference type="GO" id="GO:0016787">
    <property type="term" value="F:hydrolase activity"/>
    <property type="evidence" value="ECO:0007669"/>
    <property type="project" value="UniProtKB-KW"/>
</dbReference>
<comment type="subcellular location">
    <subcellularLocation>
        <location evidence="2">Nucleus</location>
    </subcellularLocation>
</comment>
<dbReference type="RefSeq" id="XP_009799267.1">
    <property type="nucleotide sequence ID" value="XM_009800965.1"/>
</dbReference>
<dbReference type="PANTHER" id="PTHR22930">
    <property type="match status" value="1"/>
</dbReference>
<name>A0A1U7Y568_NICSY</name>
<dbReference type="AlphaFoldDB" id="A0A1U7Y568"/>